<keyword evidence="2" id="KW-1133">Transmembrane helix</keyword>
<feature type="compositionally biased region" description="Pro residues" evidence="1">
    <location>
        <begin position="68"/>
        <end position="77"/>
    </location>
</feature>
<dbReference type="Proteomes" id="UP000246132">
    <property type="component" value="Unassembled WGS sequence"/>
</dbReference>
<sequence>MRKALAKGDANDPAFRRRVYEAAASAMQRSLTARGEVTPDALAAQTSRLSEAIEAIERETRAPQSAAAPPPSAPPVTPDVAAPEAPDVPPVAADPDVSPTADIPAVDAPSSPAGPDAGLYVEPRADAARAEAEAVRAETEPPVPRSPLRIDRGPFATGFAVIVAAALVFGGLWWVITSGAFVSEEARDTSVPNPPAQLRDEDFAGDGAREGSAPRTAAQLDDGDWVTLFTPADPAALSLEGGATASIETDPFGDYARLVTPAGEGRVYIDVPVGTLQMLAGSRAQISLNARSDDGEPTQMSVTCDFGPLGDCGRRRFDVGQSEAEFLFHVDLPAGAAPSEPGFLILQSDIEADGRAINLLSARIRADPG</sequence>
<keyword evidence="4" id="KW-1185">Reference proteome</keyword>
<feature type="compositionally biased region" description="Low complexity" evidence="1">
    <location>
        <begin position="78"/>
        <end position="102"/>
    </location>
</feature>
<feature type="transmembrane region" description="Helical" evidence="2">
    <location>
        <begin position="155"/>
        <end position="176"/>
    </location>
</feature>
<protein>
    <submittedName>
        <fullName evidence="3">Uncharacterized protein</fullName>
    </submittedName>
</protein>
<evidence type="ECO:0000256" key="2">
    <source>
        <dbReference type="SAM" id="Phobius"/>
    </source>
</evidence>
<dbReference type="AlphaFoldDB" id="A0A3A8AA11"/>
<reference evidence="3 4" key="1">
    <citation type="journal article" date="2018" name="Int. J. Syst. Bacteriol.">
        <title>Oceaniradius stylonemae gen. nov., sp. nov., isolated from a red alga, Stylonema cornu-cervi.</title>
        <authorList>
            <person name="Jeong S."/>
        </authorList>
    </citation>
    <scope>NUCLEOTIDE SEQUENCE [LARGE SCALE GENOMIC DNA]</scope>
    <source>
        <strain evidence="3 4">StC1</strain>
    </source>
</reference>
<feature type="region of interest" description="Disordered" evidence="1">
    <location>
        <begin position="187"/>
        <end position="216"/>
    </location>
</feature>
<keyword evidence="2" id="KW-0812">Transmembrane</keyword>
<evidence type="ECO:0000313" key="4">
    <source>
        <dbReference type="Proteomes" id="UP000246132"/>
    </source>
</evidence>
<dbReference type="EMBL" id="QFWV02000004">
    <property type="protein sequence ID" value="RKF07147.1"/>
    <property type="molecule type" value="Genomic_DNA"/>
</dbReference>
<organism evidence="3 4">
    <name type="scientific">Oceaniradius stylonematis</name>
    <dbReference type="NCBI Taxonomy" id="2184161"/>
    <lineage>
        <taxon>Bacteria</taxon>
        <taxon>Pseudomonadati</taxon>
        <taxon>Pseudomonadota</taxon>
        <taxon>Alphaproteobacteria</taxon>
        <taxon>Hyphomicrobiales</taxon>
        <taxon>Ahrensiaceae</taxon>
        <taxon>Oceaniradius</taxon>
    </lineage>
</organism>
<dbReference type="RefSeq" id="WP_109766916.1">
    <property type="nucleotide sequence ID" value="NZ_JASHJQ010000007.1"/>
</dbReference>
<evidence type="ECO:0000313" key="3">
    <source>
        <dbReference type="EMBL" id="RKF07147.1"/>
    </source>
</evidence>
<keyword evidence="2" id="KW-0472">Membrane</keyword>
<name>A0A3A8AA11_9HYPH</name>
<accession>A0A3A8AA11</accession>
<proteinExistence type="predicted"/>
<gene>
    <name evidence="3" type="ORF">DEM25_004675</name>
</gene>
<evidence type="ECO:0000256" key="1">
    <source>
        <dbReference type="SAM" id="MobiDB-lite"/>
    </source>
</evidence>
<feature type="region of interest" description="Disordered" evidence="1">
    <location>
        <begin position="48"/>
        <end position="115"/>
    </location>
</feature>
<comment type="caution">
    <text evidence="3">The sequence shown here is derived from an EMBL/GenBank/DDBJ whole genome shotgun (WGS) entry which is preliminary data.</text>
</comment>